<evidence type="ECO:0000313" key="7">
    <source>
        <dbReference type="Proteomes" id="UP000317238"/>
    </source>
</evidence>
<dbReference type="PROSITE" id="PS51007">
    <property type="entry name" value="CYTC"/>
    <property type="match status" value="2"/>
</dbReference>
<dbReference type="SUPFAM" id="SSF63829">
    <property type="entry name" value="Calcium-dependent phosphotriesterase"/>
    <property type="match status" value="1"/>
</dbReference>
<dbReference type="InterPro" id="IPR011042">
    <property type="entry name" value="6-blade_b-propeller_TolB-like"/>
</dbReference>
<dbReference type="NCBIfam" id="TIGR02603">
    <property type="entry name" value="CxxCH_TIGR02603"/>
    <property type="match status" value="1"/>
</dbReference>
<dbReference type="PANTHER" id="PTHR33546">
    <property type="entry name" value="LARGE, MULTIFUNCTIONAL SECRETED PROTEIN-RELATED"/>
    <property type="match status" value="1"/>
</dbReference>
<comment type="caution">
    <text evidence="6">The sequence shown here is derived from an EMBL/GenBank/DDBJ whole genome shotgun (WGS) entry which is preliminary data.</text>
</comment>
<dbReference type="GO" id="GO:0020037">
    <property type="term" value="F:heme binding"/>
    <property type="evidence" value="ECO:0007669"/>
    <property type="project" value="InterPro"/>
</dbReference>
<dbReference type="GO" id="GO:0009055">
    <property type="term" value="F:electron transfer activity"/>
    <property type="evidence" value="ECO:0007669"/>
    <property type="project" value="InterPro"/>
</dbReference>
<dbReference type="NCBIfam" id="TIGR02604">
    <property type="entry name" value="Piru_Ver_Nterm"/>
    <property type="match status" value="1"/>
</dbReference>
<dbReference type="InterPro" id="IPR011989">
    <property type="entry name" value="ARM-like"/>
</dbReference>
<dbReference type="CDD" id="cd01834">
    <property type="entry name" value="SGNH_hydrolase_like_2"/>
    <property type="match status" value="1"/>
</dbReference>
<dbReference type="InterPro" id="IPR036514">
    <property type="entry name" value="SGNH_hydro_sf"/>
</dbReference>
<dbReference type="InterPro" id="IPR009056">
    <property type="entry name" value="Cyt_c-like_dom"/>
</dbReference>
<keyword evidence="3 4" id="KW-0408">Iron</keyword>
<dbReference type="Gene3D" id="2.120.10.30">
    <property type="entry name" value="TolB, C-terminal domain"/>
    <property type="match status" value="1"/>
</dbReference>
<name>A0A5C5Y8Z6_9PLAN</name>
<dbReference type="SUPFAM" id="SSF48371">
    <property type="entry name" value="ARM repeat"/>
    <property type="match status" value="1"/>
</dbReference>
<dbReference type="InterPro" id="IPR013427">
    <property type="entry name" value="Haem-bd_dom_put"/>
</dbReference>
<dbReference type="Gene3D" id="3.40.50.1110">
    <property type="entry name" value="SGNH hydrolase"/>
    <property type="match status" value="1"/>
</dbReference>
<dbReference type="Pfam" id="PF13646">
    <property type="entry name" value="HEAT_2"/>
    <property type="match status" value="1"/>
</dbReference>
<dbReference type="Gene3D" id="1.10.760.10">
    <property type="entry name" value="Cytochrome c-like domain"/>
    <property type="match status" value="2"/>
</dbReference>
<keyword evidence="7" id="KW-1185">Reference proteome</keyword>
<dbReference type="PANTHER" id="PTHR33546:SF1">
    <property type="entry name" value="LARGE, MULTIFUNCTIONAL SECRETED PROTEIN"/>
    <property type="match status" value="1"/>
</dbReference>
<evidence type="ECO:0000259" key="5">
    <source>
        <dbReference type="PROSITE" id="PS51007"/>
    </source>
</evidence>
<dbReference type="Pfam" id="PF00034">
    <property type="entry name" value="Cytochrom_C"/>
    <property type="match status" value="1"/>
</dbReference>
<dbReference type="InterPro" id="IPR055557">
    <property type="entry name" value="DUF7133"/>
</dbReference>
<feature type="domain" description="Cytochrome c" evidence="5">
    <location>
        <begin position="1211"/>
        <end position="1303"/>
    </location>
</feature>
<evidence type="ECO:0000256" key="4">
    <source>
        <dbReference type="PROSITE-ProRule" id="PRU00433"/>
    </source>
</evidence>
<dbReference type="Proteomes" id="UP000317238">
    <property type="component" value="Unassembled WGS sequence"/>
</dbReference>
<sequence length="1368" mass="153717">MRCYDADPVGQLYSGTRGAPSFPQRRRCVFRVALPGGRPISNPSLHGFFCDMPKLSCALPTLLFVAAFLSSIPPATAQDGVIDGDWTPDVITTVTDNETQQTKRVRPEYLQPSPVKEIADAVTLPLQPRDGETIVFLGNGLAARMELFNAFEASLYQQFPQAELTFRNMGYPGHTPSFRPEAGRDDPWAFPGASQFRPEIKAHLGEGHYPSPDEWLTIVGADTIVAFFGFNESFDGTEGIENFKNELRAFVQHMRSRSYRQNADRPPRLVLASPIAMQQLSEFNLPDADERNLLLRNYADAVAQVAGEMQVGYLDLFSPTLQWFTTSDEPLTINGVHLSEAGYRKLAPVIMQQLFGADAQVPETDSLLYQAVKDKAWFWRNDYRMLNGVHAYGRRWAPYGNFNYPEEIEKIRQMTVLRDRNLWAIAQGKSSTIEVDDSITRPLSTVETNYRASEKNGTLDYLDPENEAMKTFTLPDGYDVSLFASEQDFPNLGNPAQMRFDNQGRLWVSTLPSYPHYKPGDAKPNDKILIYEDTDGDGRADKEIVFADGLHMPIGFELAPEGVYLSQEPFLVLLKDSDGDDHADEMVTLLDGFDPHDTHHAISAFDVDNGNGIYMCEGRFLHSQVETPWGPQRMTDGGVWRFDPNSWKVERVMQTDVSNPWGVAHDEYGQTFVNDASGGSQYWMLGYSMNIPHSMEVPKVSKFNYEHHTRPTSGSEFLHSRHFPDDVQGDYLYANTIGFLGIKQYNTVEDGAEVKGKFRQNLIESTDGNFRPCDLEVAPDGSLYFIDWHNTLIGHMQHSARDPLRNSEYGRIYRITHKQRPLVDPPQVAGASIQQLFENMKLPELNARKRSHRELRGRDRQAVLNAAMQFADANAGDDRLVLESLWATWGQHAPSTELLQRCLNADDHRVRSAAVRVVRHCLHLLDQPETYLMQAAKDTHPRVRLEALSAGTWMGEKAGADILLVVASQPTDRWIRNALNSAMWTLKPFVEQAIDSSAVDPDSLSVDYEQLLASKLEGAMKPKDYRTKSPKFKNKAFARTYNLGQQVFFEEGSCYACHRDNGEGVVRIYPPLAGSEWINGDPERLIKLTLHGIWGKIRVRGKVFETNQGVPPMTAIGNMFTDAEIASVLTYVRNSWGNDASEITPEQVKQIRAATGDRQRFYSPEELLEMHPFPEGSRPELIEDQVAGSELEKALLAEPIADLVRDAAAEGDAIRGARLFYWEKTACATCHDVGEGYQLGPQLTVSRDEVTAQHVIESILKPSDKILEGYRTVNVITLDGAILSGFLIEETDDKIVISIAADQGKPREILIDDVDDVIESKNSTMPTGLANTLKTRQEFLDLVRFVTEVNQGGRKKLNQLKRRAKIKN</sequence>
<dbReference type="InterPro" id="IPR016024">
    <property type="entry name" value="ARM-type_fold"/>
</dbReference>
<dbReference type="InterPro" id="IPR013428">
    <property type="entry name" value="Membrane-bound_put_N"/>
</dbReference>
<evidence type="ECO:0000256" key="2">
    <source>
        <dbReference type="ARBA" id="ARBA00022723"/>
    </source>
</evidence>
<dbReference type="GO" id="GO:0046872">
    <property type="term" value="F:metal ion binding"/>
    <property type="evidence" value="ECO:0007669"/>
    <property type="project" value="UniProtKB-KW"/>
</dbReference>
<dbReference type="FunFam" id="2.120.10.30:FF:000110">
    <property type="entry name" value="Probable cytochrome c"/>
    <property type="match status" value="1"/>
</dbReference>
<organism evidence="6 7">
    <name type="scientific">Crateriforma conspicua</name>
    <dbReference type="NCBI Taxonomy" id="2527996"/>
    <lineage>
        <taxon>Bacteria</taxon>
        <taxon>Pseudomonadati</taxon>
        <taxon>Planctomycetota</taxon>
        <taxon>Planctomycetia</taxon>
        <taxon>Planctomycetales</taxon>
        <taxon>Planctomycetaceae</taxon>
        <taxon>Crateriforma</taxon>
    </lineage>
</organism>
<evidence type="ECO:0000313" key="6">
    <source>
        <dbReference type="EMBL" id="TWT70775.1"/>
    </source>
</evidence>
<proteinExistence type="predicted"/>
<dbReference type="SUPFAM" id="SSF46626">
    <property type="entry name" value="Cytochrome c"/>
    <property type="match status" value="2"/>
</dbReference>
<accession>A0A5C5Y8Z6</accession>
<feature type="domain" description="Cytochrome c" evidence="5">
    <location>
        <begin position="1039"/>
        <end position="1136"/>
    </location>
</feature>
<dbReference type="FunFam" id="1.10.760.10:FF:000040">
    <property type="entry name" value="Probable cytochrome c"/>
    <property type="match status" value="1"/>
</dbReference>
<dbReference type="Gene3D" id="1.25.10.10">
    <property type="entry name" value="Leucine-rich Repeat Variant"/>
    <property type="match status" value="1"/>
</dbReference>
<evidence type="ECO:0000256" key="3">
    <source>
        <dbReference type="ARBA" id="ARBA00023004"/>
    </source>
</evidence>
<gene>
    <name evidence="6" type="primary">cycA</name>
    <name evidence="6" type="ORF">Pan14r_30830</name>
</gene>
<dbReference type="InterPro" id="IPR036909">
    <property type="entry name" value="Cyt_c-like_dom_sf"/>
</dbReference>
<dbReference type="Pfam" id="PF23500">
    <property type="entry name" value="DUF7133"/>
    <property type="match status" value="1"/>
</dbReference>
<keyword evidence="2 4" id="KW-0479">Metal-binding</keyword>
<dbReference type="InterPro" id="IPR013830">
    <property type="entry name" value="SGNH_hydro"/>
</dbReference>
<dbReference type="EMBL" id="SJPL01000001">
    <property type="protein sequence ID" value="TWT70775.1"/>
    <property type="molecule type" value="Genomic_DNA"/>
</dbReference>
<keyword evidence="1 4" id="KW-0349">Heme</keyword>
<dbReference type="Pfam" id="PF13472">
    <property type="entry name" value="Lipase_GDSL_2"/>
    <property type="match status" value="1"/>
</dbReference>
<protein>
    <submittedName>
        <fullName evidence="6">Cytochrome c-552</fullName>
    </submittedName>
</protein>
<reference evidence="6 7" key="1">
    <citation type="submission" date="2019-02" db="EMBL/GenBank/DDBJ databases">
        <title>Deep-cultivation of Planctomycetes and their phenomic and genomic characterization uncovers novel biology.</title>
        <authorList>
            <person name="Wiegand S."/>
            <person name="Jogler M."/>
            <person name="Boedeker C."/>
            <person name="Pinto D."/>
            <person name="Vollmers J."/>
            <person name="Rivas-Marin E."/>
            <person name="Kohn T."/>
            <person name="Peeters S.H."/>
            <person name="Heuer A."/>
            <person name="Rast P."/>
            <person name="Oberbeckmann S."/>
            <person name="Bunk B."/>
            <person name="Jeske O."/>
            <person name="Meyerdierks A."/>
            <person name="Storesund J.E."/>
            <person name="Kallscheuer N."/>
            <person name="Luecker S."/>
            <person name="Lage O.M."/>
            <person name="Pohl T."/>
            <person name="Merkel B.J."/>
            <person name="Hornburger P."/>
            <person name="Mueller R.-W."/>
            <person name="Bruemmer F."/>
            <person name="Labrenz M."/>
            <person name="Spormann A.M."/>
            <person name="Op Den Camp H."/>
            <person name="Overmann J."/>
            <person name="Amann R."/>
            <person name="Jetten M.S.M."/>
            <person name="Mascher T."/>
            <person name="Medema M.H."/>
            <person name="Devos D.P."/>
            <person name="Kaster A.-K."/>
            <person name="Ovreas L."/>
            <person name="Rohde M."/>
            <person name="Galperin M.Y."/>
            <person name="Jogler C."/>
        </authorList>
    </citation>
    <scope>NUCLEOTIDE SEQUENCE [LARGE SCALE GENOMIC DNA]</scope>
    <source>
        <strain evidence="6 7">Pan14r</strain>
    </source>
</reference>
<evidence type="ECO:0000256" key="1">
    <source>
        <dbReference type="ARBA" id="ARBA00022617"/>
    </source>
</evidence>
<dbReference type="SUPFAM" id="SSF52266">
    <property type="entry name" value="SGNH hydrolase"/>
    <property type="match status" value="1"/>
</dbReference>
<dbReference type="GO" id="GO:0016788">
    <property type="term" value="F:hydrolase activity, acting on ester bonds"/>
    <property type="evidence" value="ECO:0007669"/>
    <property type="project" value="UniProtKB-ARBA"/>
</dbReference>